<organism evidence="1 2">
    <name type="scientific">Scortum barcoo</name>
    <name type="common">barcoo grunter</name>
    <dbReference type="NCBI Taxonomy" id="214431"/>
    <lineage>
        <taxon>Eukaryota</taxon>
        <taxon>Metazoa</taxon>
        <taxon>Chordata</taxon>
        <taxon>Craniata</taxon>
        <taxon>Vertebrata</taxon>
        <taxon>Euteleostomi</taxon>
        <taxon>Actinopterygii</taxon>
        <taxon>Neopterygii</taxon>
        <taxon>Teleostei</taxon>
        <taxon>Neoteleostei</taxon>
        <taxon>Acanthomorphata</taxon>
        <taxon>Eupercaria</taxon>
        <taxon>Centrarchiformes</taxon>
        <taxon>Terapontoidei</taxon>
        <taxon>Terapontidae</taxon>
        <taxon>Scortum</taxon>
    </lineage>
</organism>
<dbReference type="EMBL" id="CM041552">
    <property type="protein sequence ID" value="KAI3354153.1"/>
    <property type="molecule type" value="Genomic_DNA"/>
</dbReference>
<evidence type="ECO:0000313" key="1">
    <source>
        <dbReference type="EMBL" id="KAI3354153.1"/>
    </source>
</evidence>
<name>A0ACB8VF06_9TELE</name>
<evidence type="ECO:0000313" key="2">
    <source>
        <dbReference type="Proteomes" id="UP000831701"/>
    </source>
</evidence>
<sequence>MYTNNSKRPIPDPKAQGSDPLVHRGELQHMAAELGSYKQAHTSLPPLTLGNSRVVEGPAPLKELGSRAQAMRGGKPGGTRQAGTDGRAGAQEHTRGGDIDDATIYTVGDREVETESSGRLAAKAEPSRELAEADPTRGQVTETGGQRRPRRSPWGLSGRRRRQRRRLEPENRRRRDPTSGVSAETANRDPESSGGVSAEMADGEDSEAGVDQVVPDQEELGSGVGPATNGGSEDNVGRTANRGQPGSSGGSVALGSSVSVALGCGKVTMIMGILQRVDQDTCPPRGREAGETKTSKNKQTDAVNLSAA</sequence>
<reference evidence="1" key="1">
    <citation type="submission" date="2022-04" db="EMBL/GenBank/DDBJ databases">
        <title>Jade perch genome.</title>
        <authorList>
            <person name="Chao B."/>
        </authorList>
    </citation>
    <scope>NUCLEOTIDE SEQUENCE</scope>
    <source>
        <strain evidence="1">CB-2022</strain>
    </source>
</reference>
<feature type="non-terminal residue" evidence="1">
    <location>
        <position position="308"/>
    </location>
</feature>
<dbReference type="Proteomes" id="UP000831701">
    <property type="component" value="Chromosome 22"/>
</dbReference>
<accession>A0ACB8VF06</accession>
<keyword evidence="2" id="KW-1185">Reference proteome</keyword>
<proteinExistence type="predicted"/>
<protein>
    <submittedName>
        <fullName evidence="1">Uncharacterized protein</fullName>
    </submittedName>
</protein>
<comment type="caution">
    <text evidence="1">The sequence shown here is derived from an EMBL/GenBank/DDBJ whole genome shotgun (WGS) entry which is preliminary data.</text>
</comment>
<gene>
    <name evidence="1" type="ORF">L3Q82_018483</name>
</gene>